<name>A0A8T2JFD0_9PIPI</name>
<evidence type="ECO:0000313" key="3">
    <source>
        <dbReference type="Proteomes" id="UP000812440"/>
    </source>
</evidence>
<dbReference type="InterPro" id="IPR052316">
    <property type="entry name" value="Speedy-Ringo_regulator"/>
</dbReference>
<dbReference type="GO" id="GO:0019901">
    <property type="term" value="F:protein kinase binding"/>
    <property type="evidence" value="ECO:0007669"/>
    <property type="project" value="TreeGrafter"/>
</dbReference>
<dbReference type="AlphaFoldDB" id="A0A8T2JFD0"/>
<evidence type="ECO:0000256" key="1">
    <source>
        <dbReference type="SAM" id="MobiDB-lite"/>
    </source>
</evidence>
<comment type="caution">
    <text evidence="2">The sequence shown here is derived from an EMBL/GenBank/DDBJ whole genome shotgun (WGS) entry which is preliminary data.</text>
</comment>
<feature type="region of interest" description="Disordered" evidence="1">
    <location>
        <begin position="1"/>
        <end position="37"/>
    </location>
</feature>
<organism evidence="2 3">
    <name type="scientific">Hymenochirus boettgeri</name>
    <name type="common">Congo dwarf clawed frog</name>
    <dbReference type="NCBI Taxonomy" id="247094"/>
    <lineage>
        <taxon>Eukaryota</taxon>
        <taxon>Metazoa</taxon>
        <taxon>Chordata</taxon>
        <taxon>Craniata</taxon>
        <taxon>Vertebrata</taxon>
        <taxon>Euteleostomi</taxon>
        <taxon>Amphibia</taxon>
        <taxon>Batrachia</taxon>
        <taxon>Anura</taxon>
        <taxon>Pipoidea</taxon>
        <taxon>Pipidae</taxon>
        <taxon>Pipinae</taxon>
        <taxon>Hymenochirus</taxon>
    </lineage>
</organism>
<evidence type="ECO:0000313" key="2">
    <source>
        <dbReference type="EMBL" id="KAG8443859.1"/>
    </source>
</evidence>
<dbReference type="OrthoDB" id="9442170at2759"/>
<gene>
    <name evidence="2" type="ORF">GDO86_009158</name>
</gene>
<keyword evidence="3" id="KW-1185">Reference proteome</keyword>
<proteinExistence type="predicted"/>
<dbReference type="EMBL" id="JAACNH010000004">
    <property type="protein sequence ID" value="KAG8443859.1"/>
    <property type="molecule type" value="Genomic_DNA"/>
</dbReference>
<dbReference type="PANTHER" id="PTHR31545">
    <property type="entry name" value="SEEDY PROTEIN A/C FAMILY MEMBER"/>
    <property type="match status" value="1"/>
</dbReference>
<sequence>MSYNQNSCQTSDTVRIHGNSGSKMQRKKKIQHKRPVVKENKKISERNLYDNNTAKQFKGPCIIIQRIEMTVFFKLFVDDLIQDFLWMSCCK</sequence>
<feature type="compositionally biased region" description="Polar residues" evidence="1">
    <location>
        <begin position="1"/>
        <end position="23"/>
    </location>
</feature>
<reference evidence="2" key="1">
    <citation type="thesis" date="2020" institute="ProQuest LLC" country="789 East Eisenhower Parkway, Ann Arbor, MI, USA">
        <title>Comparative Genomics and Chromosome Evolution.</title>
        <authorList>
            <person name="Mudd A.B."/>
        </authorList>
    </citation>
    <scope>NUCLEOTIDE SEQUENCE</scope>
    <source>
        <strain evidence="2">Female2</strain>
        <tissue evidence="2">Blood</tissue>
    </source>
</reference>
<accession>A0A8T2JFD0</accession>
<dbReference type="Proteomes" id="UP000812440">
    <property type="component" value="Chromosome 5"/>
</dbReference>
<feature type="compositionally biased region" description="Basic residues" evidence="1">
    <location>
        <begin position="24"/>
        <end position="35"/>
    </location>
</feature>
<dbReference type="PANTHER" id="PTHR31545:SF4">
    <property type="entry name" value="SPEEDY PROTEIN A"/>
    <property type="match status" value="1"/>
</dbReference>
<protein>
    <submittedName>
        <fullName evidence="2">Uncharacterized protein</fullName>
    </submittedName>
</protein>